<comment type="cofactor">
    <cofactor evidence="1">
        <name>thiamine diphosphate</name>
        <dbReference type="ChEBI" id="CHEBI:58937"/>
    </cofactor>
</comment>
<dbReference type="InterPro" id="IPR005475">
    <property type="entry name" value="Transketolase-like_Pyr-bd"/>
</dbReference>
<evidence type="ECO:0000259" key="4">
    <source>
        <dbReference type="SMART" id="SM00861"/>
    </source>
</evidence>
<proteinExistence type="inferred from homology"/>
<dbReference type="Pfam" id="PF02779">
    <property type="entry name" value="Transket_pyr"/>
    <property type="match status" value="1"/>
</dbReference>
<comment type="caution">
    <text evidence="5">The sequence shown here is derived from an EMBL/GenBank/DDBJ whole genome shotgun (WGS) entry which is preliminary data.</text>
</comment>
<dbReference type="EMBL" id="MIKC01000003">
    <property type="protein sequence ID" value="OEG23537.1"/>
    <property type="molecule type" value="Genomic_DNA"/>
</dbReference>
<evidence type="ECO:0000256" key="1">
    <source>
        <dbReference type="ARBA" id="ARBA00001964"/>
    </source>
</evidence>
<keyword evidence="6" id="KW-1185">Reference proteome</keyword>
<sequence length="308" mass="33231">MKKATRQAYGETLVKLKEHPDLVVLDADLSAATKTEIFAKESPTKFYNMGISEADMIGTAAGLALGGKRPFASSFAIFAAGRAYEQIRNSVAYPQLSVTIAATHAGVTVGEDGGSHQAIEDIALMRVIPGMTILNPVDDLETEAAIEAIMEHTGPVYLRLGRLPVTRVHAEKNTFKIGEGETLTTGSDGTIIATGLMVQEALIAAEKLKQLGIDLRVLNFSTIKPLDEKLVLQAAKETPWLITAEEHSVIGGLGSAVCEYLSEHYPTKVIKIGIQDRFGQSGDPELLKKEYGLTAEHLIETIKKLSFQ</sequence>
<feature type="domain" description="Transketolase-like pyrimidine-binding" evidence="4">
    <location>
        <begin position="3"/>
        <end position="168"/>
    </location>
</feature>
<dbReference type="Pfam" id="PF02780">
    <property type="entry name" value="Transketolase_C"/>
    <property type="match status" value="1"/>
</dbReference>
<evidence type="ECO:0000256" key="3">
    <source>
        <dbReference type="ARBA" id="ARBA00023052"/>
    </source>
</evidence>
<evidence type="ECO:0000313" key="5">
    <source>
        <dbReference type="EMBL" id="OEG23537.1"/>
    </source>
</evidence>
<evidence type="ECO:0000313" key="6">
    <source>
        <dbReference type="Proteomes" id="UP000094469"/>
    </source>
</evidence>
<reference evidence="6" key="1">
    <citation type="submission" date="2016-09" db="EMBL/GenBank/DDBJ databases">
        <authorList>
            <person name="Gulvik C.A."/>
        </authorList>
    </citation>
    <scope>NUCLEOTIDE SEQUENCE [LARGE SCALE GENOMIC DNA]</scope>
    <source>
        <strain evidence="6">LMG 26676</strain>
    </source>
</reference>
<dbReference type="InterPro" id="IPR029061">
    <property type="entry name" value="THDP-binding"/>
</dbReference>
<dbReference type="STRING" id="1131292.BCR24_10900"/>
<dbReference type="PANTHER" id="PTHR43825:SF1">
    <property type="entry name" value="TRANSKETOLASE-LIKE PYRIMIDINE-BINDING DOMAIN-CONTAINING PROTEIN"/>
    <property type="match status" value="1"/>
</dbReference>
<dbReference type="RefSeq" id="WP_069639012.1">
    <property type="nucleotide sequence ID" value="NZ_JAFBEZ010000010.1"/>
</dbReference>
<dbReference type="OrthoDB" id="9803371at2"/>
<evidence type="ECO:0000256" key="2">
    <source>
        <dbReference type="ARBA" id="ARBA00007131"/>
    </source>
</evidence>
<dbReference type="AlphaFoldDB" id="A0A1E5HF08"/>
<protein>
    <submittedName>
        <fullName evidence="5">Transketolase</fullName>
    </submittedName>
</protein>
<dbReference type="Gene3D" id="3.40.50.920">
    <property type="match status" value="1"/>
</dbReference>
<dbReference type="CDD" id="cd07033">
    <property type="entry name" value="TPP_PYR_DXS_TK_like"/>
    <property type="match status" value="1"/>
</dbReference>
<dbReference type="InterPro" id="IPR051157">
    <property type="entry name" value="PDH/Transketolase"/>
</dbReference>
<gene>
    <name evidence="5" type="ORF">BCR24_10900</name>
</gene>
<dbReference type="Gene3D" id="3.40.50.970">
    <property type="match status" value="1"/>
</dbReference>
<dbReference type="Proteomes" id="UP000094469">
    <property type="component" value="Unassembled WGS sequence"/>
</dbReference>
<name>A0A1E5HF08_9ENTE</name>
<accession>A0A1E5HF08</accession>
<organism evidence="5 6">
    <name type="scientific">Enterococcus ureilyticus</name>
    <dbReference type="NCBI Taxonomy" id="1131292"/>
    <lineage>
        <taxon>Bacteria</taxon>
        <taxon>Bacillati</taxon>
        <taxon>Bacillota</taxon>
        <taxon>Bacilli</taxon>
        <taxon>Lactobacillales</taxon>
        <taxon>Enterococcaceae</taxon>
        <taxon>Enterococcus</taxon>
    </lineage>
</organism>
<dbReference type="PANTHER" id="PTHR43825">
    <property type="entry name" value="PYRUVATE DEHYDROGENASE E1 COMPONENT"/>
    <property type="match status" value="1"/>
</dbReference>
<dbReference type="InterPro" id="IPR009014">
    <property type="entry name" value="Transketo_C/PFOR_II"/>
</dbReference>
<dbReference type="FunFam" id="3.40.50.970:FF:000129">
    <property type="entry name" value="Transketolase"/>
    <property type="match status" value="1"/>
</dbReference>
<dbReference type="SMART" id="SM00861">
    <property type="entry name" value="Transket_pyr"/>
    <property type="match status" value="1"/>
</dbReference>
<dbReference type="SUPFAM" id="SSF52518">
    <property type="entry name" value="Thiamin diphosphate-binding fold (THDP-binding)"/>
    <property type="match status" value="1"/>
</dbReference>
<comment type="similarity">
    <text evidence="2">Belongs to the transketolase family.</text>
</comment>
<dbReference type="InterPro" id="IPR033248">
    <property type="entry name" value="Transketolase_C"/>
</dbReference>
<keyword evidence="3" id="KW-0786">Thiamine pyrophosphate</keyword>
<dbReference type="SUPFAM" id="SSF52922">
    <property type="entry name" value="TK C-terminal domain-like"/>
    <property type="match status" value="1"/>
</dbReference>